<dbReference type="CDD" id="cd17047">
    <property type="entry name" value="Ubl_UBFD1"/>
    <property type="match status" value="1"/>
</dbReference>
<dbReference type="Gene3D" id="3.10.20.90">
    <property type="entry name" value="Phosphatidylinositol 3-kinase Catalytic Subunit, Chain A, domain 1"/>
    <property type="match status" value="1"/>
</dbReference>
<dbReference type="PANTHER" id="PTHR16470">
    <property type="entry name" value="UBIQUITIN DOMAIN-CONTAINING PROTEIN UBFD1"/>
    <property type="match status" value="1"/>
</dbReference>
<dbReference type="InterPro" id="IPR039120">
    <property type="entry name" value="UBFD1"/>
</dbReference>
<sequence length="295" mass="32801">HGSRQGPVGMEEPDMDPKAEKTEGPILCLDSLEAKNPACTATEVPLPALGIPQPALGQPWGLGSQQSRGRRRCKGAGGLEIIWNKTKHDVEFPVRQQRELKQKIHSIIGLPPAMQSVRNKGLTTEDKTLGEIKVTSGPKIMVVGSVTNDVLAVNVPKDAGQQDAKTEENKKDPLCKQKQHRKVSDKGKPEDVMPSVKRAQELLSLEPLSDTYKSRGKVKHTFKLKQEQLWMGTEETEKLPMGSIKNVDVNTVEGHGGYHMMAFHGPHGSSYYWVYWAPQYVDAIKDTMLGKWQYF</sequence>
<accession>H0Y1A6</accession>
<dbReference type="GO" id="GO:0045296">
    <property type="term" value="F:cadherin binding"/>
    <property type="evidence" value="ECO:0007669"/>
    <property type="project" value="TreeGrafter"/>
</dbReference>
<reference evidence="3" key="2">
    <citation type="submission" date="2025-08" db="UniProtKB">
        <authorList>
            <consortium name="Ensembl"/>
        </authorList>
    </citation>
    <scope>IDENTIFICATION</scope>
</reference>
<dbReference type="EMBL" id="AAQR03069091">
    <property type="status" value="NOT_ANNOTATED_CDS"/>
    <property type="molecule type" value="Genomic_DNA"/>
</dbReference>
<dbReference type="InParanoid" id="H0Y1A6"/>
<dbReference type="STRING" id="30611.ENSOGAP00000022149"/>
<dbReference type="eggNOG" id="KOG1872">
    <property type="taxonomic scope" value="Eukaryota"/>
</dbReference>
<dbReference type="HOGENOM" id="CLU_079085_1_0_1"/>
<dbReference type="InterPro" id="IPR057455">
    <property type="entry name" value="UBFD1_C"/>
</dbReference>
<dbReference type="GeneTree" id="ENSGT00390000012857"/>
<evidence type="ECO:0000313" key="4">
    <source>
        <dbReference type="Proteomes" id="UP000005225"/>
    </source>
</evidence>
<dbReference type="InterPro" id="IPR029071">
    <property type="entry name" value="Ubiquitin-like_domsf"/>
</dbReference>
<dbReference type="SUPFAM" id="SSF54236">
    <property type="entry name" value="Ubiquitin-like"/>
    <property type="match status" value="1"/>
</dbReference>
<evidence type="ECO:0000256" key="1">
    <source>
        <dbReference type="SAM" id="MobiDB-lite"/>
    </source>
</evidence>
<dbReference type="AlphaFoldDB" id="H0Y1A6"/>
<feature type="compositionally biased region" description="Basic and acidic residues" evidence="1">
    <location>
        <begin position="182"/>
        <end position="191"/>
    </location>
</feature>
<dbReference type="Pfam" id="PF25343">
    <property type="entry name" value="PH_UBFD1_C"/>
    <property type="match status" value="1"/>
</dbReference>
<feature type="region of interest" description="Disordered" evidence="1">
    <location>
        <begin position="1"/>
        <end position="22"/>
    </location>
</feature>
<organism evidence="3 4">
    <name type="scientific">Otolemur garnettii</name>
    <name type="common">Small-eared galago</name>
    <name type="synonym">Garnett's greater bushbaby</name>
    <dbReference type="NCBI Taxonomy" id="30611"/>
    <lineage>
        <taxon>Eukaryota</taxon>
        <taxon>Metazoa</taxon>
        <taxon>Chordata</taxon>
        <taxon>Craniata</taxon>
        <taxon>Vertebrata</taxon>
        <taxon>Euteleostomi</taxon>
        <taxon>Mammalia</taxon>
        <taxon>Eutheria</taxon>
        <taxon>Euarchontoglires</taxon>
        <taxon>Primates</taxon>
        <taxon>Strepsirrhini</taxon>
        <taxon>Lorisiformes</taxon>
        <taxon>Galagidae</taxon>
        <taxon>Otolemur</taxon>
    </lineage>
</organism>
<dbReference type="Ensembl" id="ENSOGAT00000026024.1">
    <property type="protein sequence ID" value="ENSOGAP00000022149.1"/>
    <property type="gene ID" value="ENSOGAG00000025182.1"/>
</dbReference>
<dbReference type="Proteomes" id="UP000005225">
    <property type="component" value="Unassembled WGS sequence"/>
</dbReference>
<feature type="region of interest" description="Disordered" evidence="1">
    <location>
        <begin position="157"/>
        <end position="194"/>
    </location>
</feature>
<feature type="compositionally biased region" description="Basic and acidic residues" evidence="1">
    <location>
        <begin position="164"/>
        <end position="175"/>
    </location>
</feature>
<protein>
    <recommendedName>
        <fullName evidence="2">UBFD1 PH-like C-terminal domain-containing protein</fullName>
    </recommendedName>
</protein>
<reference evidence="3" key="3">
    <citation type="submission" date="2025-09" db="UniProtKB">
        <authorList>
            <consortium name="Ensembl"/>
        </authorList>
    </citation>
    <scope>IDENTIFICATION</scope>
</reference>
<proteinExistence type="predicted"/>
<name>H0Y1A6_OTOGA</name>
<dbReference type="PANTHER" id="PTHR16470:SF0">
    <property type="entry name" value="UBIQUITIN DOMAIN-CONTAINING PROTEIN UBFD1"/>
    <property type="match status" value="1"/>
</dbReference>
<reference evidence="4" key="1">
    <citation type="submission" date="2011-03" db="EMBL/GenBank/DDBJ databases">
        <title>Version 3 of the genome sequence of Otolemur garnettii (Bushbaby).</title>
        <authorList>
            <consortium name="The Broad Institute Genome Sequencing Platform"/>
            <person name="Di Palma F."/>
            <person name="Johnson J."/>
            <person name="Lander E.S."/>
            <person name="Lindblad-Toh K."/>
            <person name="Jaffe D.B."/>
            <person name="Gnerre S."/>
            <person name="MacCallum I."/>
            <person name="Przybylski D."/>
            <person name="Ribeiro F.J."/>
            <person name="Burton J.N."/>
            <person name="Walker B.J."/>
            <person name="Sharpe T."/>
            <person name="Hall G."/>
        </authorList>
    </citation>
    <scope>NUCLEOTIDE SEQUENCE [LARGE SCALE GENOMIC DNA]</scope>
</reference>
<evidence type="ECO:0000259" key="2">
    <source>
        <dbReference type="Pfam" id="PF25343"/>
    </source>
</evidence>
<dbReference type="GO" id="GO:0003723">
    <property type="term" value="F:RNA binding"/>
    <property type="evidence" value="ECO:0007669"/>
    <property type="project" value="TreeGrafter"/>
</dbReference>
<feature type="domain" description="UBFD1 PH-like C-terminal" evidence="2">
    <location>
        <begin position="182"/>
        <end position="289"/>
    </location>
</feature>
<keyword evidence="4" id="KW-1185">Reference proteome</keyword>
<evidence type="ECO:0000313" key="3">
    <source>
        <dbReference type="Ensembl" id="ENSOGAP00000022149.1"/>
    </source>
</evidence>